<keyword evidence="1" id="KW-0175">Coiled coil</keyword>
<protein>
    <submittedName>
        <fullName evidence="3">Uncharacterized protein</fullName>
    </submittedName>
</protein>
<keyword evidence="2" id="KW-0472">Membrane</keyword>
<feature type="coiled-coil region" evidence="1">
    <location>
        <begin position="787"/>
        <end position="821"/>
    </location>
</feature>
<feature type="transmembrane region" description="Helical" evidence="2">
    <location>
        <begin position="753"/>
        <end position="774"/>
    </location>
</feature>
<sequence>NLHQYSSSVMKCISPCSFVDANYTEGAFMKCLDQCPEQYPLMLNYMPPLPKMCAIANGTANSVKCQFVVSSVDWNCIEDCTNSSQSLAPGYTTVQLNYYTRQDVCFDTCYPKYQDYVTTITVNFQVPLCVDQCPNARPIILEVDLVYRKCTDTCTNGINSARVCQSSSCLTYQLLTVGDLANVKVCKTCTLTTDNICVDQCAYNYYQVQITVNDNQCVLNCSTGDYPDGKNYIVNNQCVNASICLTTGTHVGYSEIIIDPTTKQRICYPSCPIDKMCYKPGVMQECTAQCNGLAPYNMYNFIDSNKNCVDDCPSNHNISQVVYINGLQYFECNTLCTMFKNVYFDTLNFSVCQPTCINGFTFNVSSSIKNCSLDLIQKCKVFPTQPFTFGYSSGGTGQCLPECPVYQIDYICYSSCSGVELVKDVIVDGILQQLKTCGQTCPDDQYAMPTSNSAPICSISCPGKYMEATVLFGQTTKYCVTRCLSLNFIDDGDKKCLNGSEDCIFYTFTSDGSMKQCYNGSLNPCPALEPYRTKKAVYLGKYQFLCSSACIAPAQYYLDVSESPSCVSACDFIELTDRPTCVSSCAGYSYEASQYDYQQLCTASCPADMPMRILSKMECVSSDSIGSADCRFYADDVCLQECADLVQNFSCQTECSPGYFQYLQTCQSSCLPDRFEYQQVCVESCSQVGLATLGKSCTQSCDYLNGGQCVQSCSNLFQTYCLDCEFDSMGQCTEFIEIITQQNVQMPFKPTEVALFATGTVLIAVFLGLIVFVCKKQKKGLITKNKLQKMQKSLKESLEVSKSLEQNAVQVQAQVQNENLQTKQTEQLKNFQHLQHTGNLQHTGIITQQNFDLLKTNEPELEIDELRQRGDDLHGNEVLLTQMTGTEETKEKKEKAKVAVEDAVVEL</sequence>
<dbReference type="AlphaFoldDB" id="A0A146K462"/>
<gene>
    <name evidence="3" type="ORF">TPC1_30144</name>
</gene>
<keyword evidence="2" id="KW-0812">Transmembrane</keyword>
<evidence type="ECO:0000256" key="2">
    <source>
        <dbReference type="SAM" id="Phobius"/>
    </source>
</evidence>
<feature type="non-terminal residue" evidence="3">
    <location>
        <position position="1"/>
    </location>
</feature>
<evidence type="ECO:0000256" key="1">
    <source>
        <dbReference type="SAM" id="Coils"/>
    </source>
</evidence>
<dbReference type="EMBL" id="GDID01006245">
    <property type="protein sequence ID" value="JAP90361.1"/>
    <property type="molecule type" value="Transcribed_RNA"/>
</dbReference>
<keyword evidence="2" id="KW-1133">Transmembrane helix</keyword>
<reference evidence="3" key="1">
    <citation type="submission" date="2015-07" db="EMBL/GenBank/DDBJ databases">
        <title>Adaptation to a free-living lifestyle via gene acquisitions in the diplomonad Trepomonas sp. PC1.</title>
        <authorList>
            <person name="Xu F."/>
            <person name="Jerlstrom-Hultqvist J."/>
            <person name="Kolisko M."/>
            <person name="Simpson A.G.B."/>
            <person name="Roger A.J."/>
            <person name="Svard S.G."/>
            <person name="Andersson J.O."/>
        </authorList>
    </citation>
    <scope>NUCLEOTIDE SEQUENCE</scope>
    <source>
        <strain evidence="3">PC1</strain>
    </source>
</reference>
<organism evidence="3">
    <name type="scientific">Trepomonas sp. PC1</name>
    <dbReference type="NCBI Taxonomy" id="1076344"/>
    <lineage>
        <taxon>Eukaryota</taxon>
        <taxon>Metamonada</taxon>
        <taxon>Diplomonadida</taxon>
        <taxon>Hexamitidae</taxon>
        <taxon>Hexamitinae</taxon>
        <taxon>Trepomonas</taxon>
    </lineage>
</organism>
<proteinExistence type="predicted"/>
<evidence type="ECO:0000313" key="3">
    <source>
        <dbReference type="EMBL" id="JAP90361.1"/>
    </source>
</evidence>
<accession>A0A146K462</accession>
<name>A0A146K462_9EUKA</name>